<dbReference type="Proteomes" id="UP001595384">
    <property type="component" value="Unassembled WGS sequence"/>
</dbReference>
<sequence length="460" mass="49797">MFDEIYRCPMGSFNPETCRCGSCEFERQFNASQAALDKAYQADITGGSTIPGIGSHYKEDIPKESIKEKVSRQRKERIEQSDKDWNKRQQEQAQEFILGWMSSPKTQPKSSLWLELFTPDTSEEQRRLIKQCNIHLNDPVREGEIVILPSTRPTDSKSKQLLADLQEEAKAASIELGKLTEDLVSLANRHFELLDHYANNAWNHIKSDGLPSDQYAYASLGVGVAASTVEQHLKNINGVLLEINNLYAEQVAMASRTGGINYGTFVAQRAHLFNKLDGSFARLSKRSVQLPVYQQIRRNLNLSTKSIVHNAEHILEKGFIPNLGKRMANVAMGVSAAKGVGYVGLTLGAASGVKSTYEACNVNRDGHCAKTATREIMGFLGGLYGGGVLANLAVGGTLLVLGTASAVGITVSAPVIAVASISAFVAGGAIGGTVSSTAGKALGDVLYESAVDMLEEIQSW</sequence>
<evidence type="ECO:0000313" key="2">
    <source>
        <dbReference type="Proteomes" id="UP001595384"/>
    </source>
</evidence>
<proteinExistence type="predicted"/>
<dbReference type="RefSeq" id="WP_199287074.1">
    <property type="nucleotide sequence ID" value="NZ_AP024911.1"/>
</dbReference>
<accession>A0ABV7C790</accession>
<reference evidence="2" key="1">
    <citation type="journal article" date="2019" name="Int. J. Syst. Evol. Microbiol.">
        <title>The Global Catalogue of Microorganisms (GCM) 10K type strain sequencing project: providing services to taxonomists for standard genome sequencing and annotation.</title>
        <authorList>
            <consortium name="The Broad Institute Genomics Platform"/>
            <consortium name="The Broad Institute Genome Sequencing Center for Infectious Disease"/>
            <person name="Wu L."/>
            <person name="Ma J."/>
        </authorList>
    </citation>
    <scope>NUCLEOTIDE SEQUENCE [LARGE SCALE GENOMIC DNA]</scope>
    <source>
        <strain evidence="2">KCTC 62784</strain>
    </source>
</reference>
<evidence type="ECO:0000313" key="1">
    <source>
        <dbReference type="EMBL" id="MFC3023882.1"/>
    </source>
</evidence>
<name>A0ABV7C790_9VIBR</name>
<gene>
    <name evidence="1" type="ORF">ACFODT_08595</name>
</gene>
<protein>
    <submittedName>
        <fullName evidence="1">Uncharacterized protein</fullName>
    </submittedName>
</protein>
<comment type="caution">
    <text evidence="1">The sequence shown here is derived from an EMBL/GenBank/DDBJ whole genome shotgun (WGS) entry which is preliminary data.</text>
</comment>
<keyword evidence="2" id="KW-1185">Reference proteome</keyword>
<dbReference type="EMBL" id="JBHRSE010000056">
    <property type="protein sequence ID" value="MFC3023882.1"/>
    <property type="molecule type" value="Genomic_DNA"/>
</dbReference>
<organism evidence="1 2">
    <name type="scientific">Vibrio zhugei</name>
    <dbReference type="NCBI Taxonomy" id="2479546"/>
    <lineage>
        <taxon>Bacteria</taxon>
        <taxon>Pseudomonadati</taxon>
        <taxon>Pseudomonadota</taxon>
        <taxon>Gammaproteobacteria</taxon>
        <taxon>Vibrionales</taxon>
        <taxon>Vibrionaceae</taxon>
        <taxon>Vibrio</taxon>
    </lineage>
</organism>